<reference evidence="1 2" key="1">
    <citation type="journal article" date="2016" name="Nat. Commun.">
        <title>Thousands of microbial genomes shed light on interconnected biogeochemical processes in an aquifer system.</title>
        <authorList>
            <person name="Anantharaman K."/>
            <person name="Brown C.T."/>
            <person name="Hug L.A."/>
            <person name="Sharon I."/>
            <person name="Castelle C.J."/>
            <person name="Probst A.J."/>
            <person name="Thomas B.C."/>
            <person name="Singh A."/>
            <person name="Wilkins M.J."/>
            <person name="Karaoz U."/>
            <person name="Brodie E.L."/>
            <person name="Williams K.H."/>
            <person name="Hubbard S.S."/>
            <person name="Banfield J.F."/>
        </authorList>
    </citation>
    <scope>NUCLEOTIDE SEQUENCE [LARGE SCALE GENOMIC DNA]</scope>
</reference>
<gene>
    <name evidence="1" type="ORF">A2925_03970</name>
</gene>
<organism evidence="1 2">
    <name type="scientific">Candidatus Yanofskybacteria bacterium RIFCSPLOWO2_01_FULL_44_22</name>
    <dbReference type="NCBI Taxonomy" id="1802697"/>
    <lineage>
        <taxon>Bacteria</taxon>
        <taxon>Candidatus Yanofskyibacteriota</taxon>
    </lineage>
</organism>
<dbReference type="STRING" id="1802697.A2925_03970"/>
<comment type="caution">
    <text evidence="1">The sequence shown here is derived from an EMBL/GenBank/DDBJ whole genome shotgun (WGS) entry which is preliminary data.</text>
</comment>
<dbReference type="Proteomes" id="UP000178256">
    <property type="component" value="Unassembled WGS sequence"/>
</dbReference>
<dbReference type="EMBL" id="MGKL01000003">
    <property type="protein sequence ID" value="OGN26716.1"/>
    <property type="molecule type" value="Genomic_DNA"/>
</dbReference>
<name>A0A1F8GPY3_9BACT</name>
<protein>
    <submittedName>
        <fullName evidence="1">Uncharacterized protein</fullName>
    </submittedName>
</protein>
<accession>A0A1F8GPY3</accession>
<evidence type="ECO:0000313" key="1">
    <source>
        <dbReference type="EMBL" id="OGN26716.1"/>
    </source>
</evidence>
<dbReference type="AlphaFoldDB" id="A0A1F8GPY3"/>
<sequence>MKIPYTRIEAGETDIPTHQIVKRIRDEYLAKLGGEFVREVGGKYMLMEETRTSHRFEFDVRELTEEEVANFQVINRLIVFFMK</sequence>
<evidence type="ECO:0000313" key="2">
    <source>
        <dbReference type="Proteomes" id="UP000178256"/>
    </source>
</evidence>
<proteinExistence type="predicted"/>